<dbReference type="PANTHER" id="PTHR11407:SF63">
    <property type="entry name" value="LYSOZYME C"/>
    <property type="match status" value="1"/>
</dbReference>
<protein>
    <recommendedName>
        <fullName evidence="2">lysozyme</fullName>
        <ecNumber evidence="2">3.2.1.17</ecNumber>
    </recommendedName>
</protein>
<keyword evidence="3" id="KW-0929">Antimicrobial</keyword>
<feature type="domain" description="Glycosyl hydrolases family 22 (GH22)" evidence="8">
    <location>
        <begin position="1526"/>
        <end position="1544"/>
    </location>
</feature>
<evidence type="ECO:0000313" key="9">
    <source>
        <dbReference type="EMBL" id="CAG9800937.1"/>
    </source>
</evidence>
<evidence type="ECO:0000256" key="6">
    <source>
        <dbReference type="SAM" id="MobiDB-lite"/>
    </source>
</evidence>
<feature type="compositionally biased region" description="Polar residues" evidence="6">
    <location>
        <begin position="816"/>
        <end position="826"/>
    </location>
</feature>
<evidence type="ECO:0000256" key="4">
    <source>
        <dbReference type="ARBA" id="ARBA00023157"/>
    </source>
</evidence>
<evidence type="ECO:0000256" key="5">
    <source>
        <dbReference type="ARBA" id="ARBA00023295"/>
    </source>
</evidence>
<evidence type="ECO:0000256" key="7">
    <source>
        <dbReference type="SAM" id="SignalP"/>
    </source>
</evidence>
<organism evidence="9 10">
    <name type="scientific">Chironomus riparius</name>
    <dbReference type="NCBI Taxonomy" id="315576"/>
    <lineage>
        <taxon>Eukaryota</taxon>
        <taxon>Metazoa</taxon>
        <taxon>Ecdysozoa</taxon>
        <taxon>Arthropoda</taxon>
        <taxon>Hexapoda</taxon>
        <taxon>Insecta</taxon>
        <taxon>Pterygota</taxon>
        <taxon>Neoptera</taxon>
        <taxon>Endopterygota</taxon>
        <taxon>Diptera</taxon>
        <taxon>Nematocera</taxon>
        <taxon>Chironomoidea</taxon>
        <taxon>Chironomidae</taxon>
        <taxon>Chironominae</taxon>
        <taxon>Chironomus</taxon>
    </lineage>
</organism>
<feature type="compositionally biased region" description="Polar residues" evidence="6">
    <location>
        <begin position="1142"/>
        <end position="1157"/>
    </location>
</feature>
<dbReference type="SMART" id="SM00263">
    <property type="entry name" value="LYZ1"/>
    <property type="match status" value="4"/>
</dbReference>
<dbReference type="OrthoDB" id="6692707at2759"/>
<feature type="region of interest" description="Disordered" evidence="6">
    <location>
        <begin position="802"/>
        <end position="836"/>
    </location>
</feature>
<dbReference type="InterPro" id="IPR023346">
    <property type="entry name" value="Lysozyme-like_dom_sf"/>
</dbReference>
<dbReference type="SUPFAM" id="SSF53955">
    <property type="entry name" value="Lysozyme-like"/>
    <property type="match status" value="6"/>
</dbReference>
<keyword evidence="7" id="KW-0732">Signal</keyword>
<dbReference type="PROSITE" id="PS00128">
    <property type="entry name" value="GLYCOSYL_HYDROL_F22_1"/>
    <property type="match status" value="3"/>
</dbReference>
<reference evidence="9" key="2">
    <citation type="submission" date="2022-10" db="EMBL/GenBank/DDBJ databases">
        <authorList>
            <consortium name="ENA_rothamsted_submissions"/>
            <consortium name="culmorum"/>
            <person name="King R."/>
        </authorList>
    </citation>
    <scope>NUCLEOTIDE SEQUENCE</scope>
</reference>
<evidence type="ECO:0000313" key="10">
    <source>
        <dbReference type="Proteomes" id="UP001153620"/>
    </source>
</evidence>
<dbReference type="GO" id="GO:0031640">
    <property type="term" value="P:killing of cells of another organism"/>
    <property type="evidence" value="ECO:0007669"/>
    <property type="project" value="UniProtKB-KW"/>
</dbReference>
<keyword evidence="5" id="KW-0378">Hydrolase</keyword>
<accession>A0A9N9RQL8</accession>
<feature type="chain" id="PRO_5040124600" description="lysozyme" evidence="7">
    <location>
        <begin position="20"/>
        <end position="1761"/>
    </location>
</feature>
<keyword evidence="4" id="KW-1015">Disulfide bond</keyword>
<keyword evidence="10" id="KW-1185">Reference proteome</keyword>
<evidence type="ECO:0000256" key="1">
    <source>
        <dbReference type="ARBA" id="ARBA00000632"/>
    </source>
</evidence>
<dbReference type="Proteomes" id="UP001153620">
    <property type="component" value="Chromosome 1"/>
</dbReference>
<comment type="catalytic activity">
    <reaction evidence="1">
        <text>Hydrolysis of (1-&gt;4)-beta-linkages between N-acetylmuramic acid and N-acetyl-D-glucosamine residues in a peptidoglycan and between N-acetyl-D-glucosamine residues in chitodextrins.</text>
        <dbReference type="EC" id="3.2.1.17"/>
    </reaction>
</comment>
<proteinExistence type="predicted"/>
<dbReference type="Pfam" id="PF00062">
    <property type="entry name" value="Lys"/>
    <property type="match status" value="5"/>
</dbReference>
<dbReference type="Gene3D" id="1.10.530.10">
    <property type="match status" value="5"/>
</dbReference>
<dbReference type="EMBL" id="OU895877">
    <property type="protein sequence ID" value="CAG9800937.1"/>
    <property type="molecule type" value="Genomic_DNA"/>
</dbReference>
<gene>
    <name evidence="9" type="ORF">CHIRRI_LOCUS3874</name>
</gene>
<sequence length="1761" mass="201546">MSTLKSFLSILFISQTIHARSFNPCELENELTNIYNLTADESRNLTCVAQKYSQLTTNIINNGSKTIYYGIFQIDQKWCSIDKPGGKCNIKCEDLVNDDITDDIKCAQKVFQKLGKKAWKLNKNSGCKKEFNYLDEYCHKNANIDDTFQVQPDFCELARKLMTLYDISKIDATIWSCISEYSKTGNLNLRAEEENRRDDEESCVKTRDVECAIKNNKQTGISGFANWPAYEEYCKNITESTCFKSTKSVNRSDIIEQISNVQNAETSKKPIIFTTSTEVSVFLEDDHGNLTQYIGNDITSESPKVSQQTTEFLSDTLEKPAYDDKPTIEGHSKVRIMSADKKIVEYPEILESTSKSLDEIMLINSSLVKSTTELSNTEHTTEKYYETIDKCTLAKDLYDSGRIPQNLISTFICIAEHESGLNVSFIDSDGQQSRYGIFQIDNQIYCSTNDNINQCNVLCAHLVDDQFDNDFECVRHIYKKEGLNYWPSYEKSCKNINSNSLDYCFEQFSTSQRPSTILNREAEYHSTEATLNYLTHMEMTTLINGIESASSDGSLDFCEFSHQLKVNLSIGIWEDLVHYVCIADQISHLRPKLLNDDKLGIFSLKDNTCGKLEAGGFCSILCSSLLNDDLIDDAECMIKVYKELGLKEWNISQDSCKVYTPKILRCIDEGRFSVPSDDELDENIDSFIGPDSKNDEIQKHIENNLEMILSRANIGTESLEDFNKLDQTTLPSIEATSVKEDRNVDSEIEFTTNSSIQKGQDLETGEQITTEDPILTEKSETTQKYFEEEESIAAMKNLLDVNTSEESDSESTTVEPKNNQNDQTTPIEYDDNKSNENEEEAIVEINLLTTTIESLLSTEIADKDLESKEDYMPVTTIKIDERTHKVPTDLEFVDKSDEFENIEDIEQTTASLNESKETSFENDLKYQEDIRTEEDINFENDPEVFDISHEVKNLEITTESVLQITDQEIEDPKTLRIETTEPQRHQEMEIQRNEVLGSEVTKTEAVPITENYNNIEIETEKFKGSLSTEIHEIDDTTVPQITKTRIFSEIDQKYIHEESTSDIPWNFDDKIFEPEILNSESFLENTEKSPEEENTTNVMNIGLISTESAINQSDSLTENTEKFIEQETTTENAQTEKPMYLKSTTESSFTSNIFDDSNTTEDSNEQTTESIEQDETKLEETTVGNALLLVESDLIATTEDSLPKPTTENLYYTSIREIIEEYQKSNVKNIDNVQSKRNQNYSGKETTLDDIFEDYDDFVDELENSDQSFKSFNKHTTFPSTTQSLNIQQSSRINKCELARYMNNSGFPENLISTFICIAEHESELSPHTVKISRSYYKFGLFQIDDNIYCSTDEKINECEIPCELLTDDQYDNDFECVRNIYKKEGFDYWPSYENSCDKISTNALDYCYDDNITDENKELQKFQSTTLEMSQIENIPVTTDSPKVNFEALSIDNESKSIIRNFDLCELTRELYSRNISIDDIPQYLCIADIKSHLKIRIPNENEQSYGLFFINSEFCGQSESDGICSMKCSDLWDNNISDDVDCVYKIIQTNGTDKWNLNSETCQIYDNKVVECFDKTTELPKISELDFEGVQRNASDSRYDVITESMTDMIADMTDKTLEDLNQETSNLRTLNYDIESDEITTDETTAQNVLPIEQTTSKIIQILSSTASSDISYSTSDNLHSFKDDKLIKILPSLDINLNDQNLSKHVDTLLKNFTFFDVLPKNGSIIFNIFNFNIYGQDHDIKFTVNRGTELIDRVED</sequence>
<dbReference type="PANTHER" id="PTHR11407">
    <property type="entry name" value="LYSOZYME C"/>
    <property type="match status" value="1"/>
</dbReference>
<dbReference type="EC" id="3.2.1.17" evidence="2"/>
<dbReference type="GO" id="GO:0042742">
    <property type="term" value="P:defense response to bacterium"/>
    <property type="evidence" value="ECO:0007669"/>
    <property type="project" value="UniProtKB-KW"/>
</dbReference>
<dbReference type="InterPro" id="IPR019799">
    <property type="entry name" value="Glyco_hydro_22_CS"/>
</dbReference>
<name>A0A9N9RQL8_9DIPT</name>
<feature type="region of interest" description="Disordered" evidence="6">
    <location>
        <begin position="1141"/>
        <end position="1177"/>
    </location>
</feature>
<keyword evidence="3" id="KW-0081">Bacteriolytic enzyme</keyword>
<keyword evidence="5" id="KW-0326">Glycosidase</keyword>
<reference evidence="9" key="1">
    <citation type="submission" date="2022-01" db="EMBL/GenBank/DDBJ databases">
        <authorList>
            <person name="King R."/>
        </authorList>
    </citation>
    <scope>NUCLEOTIDE SEQUENCE</scope>
</reference>
<feature type="domain" description="Glycosyl hydrolases family 22 (GH22)" evidence="8">
    <location>
        <begin position="618"/>
        <end position="636"/>
    </location>
</feature>
<dbReference type="PROSITE" id="PS51348">
    <property type="entry name" value="GLYCOSYL_HYDROL_F22_2"/>
    <property type="match status" value="5"/>
</dbReference>
<evidence type="ECO:0000259" key="8">
    <source>
        <dbReference type="PROSITE" id="PS00128"/>
    </source>
</evidence>
<feature type="signal peptide" evidence="7">
    <location>
        <begin position="1"/>
        <end position="19"/>
    </location>
</feature>
<evidence type="ECO:0000256" key="3">
    <source>
        <dbReference type="ARBA" id="ARBA00022638"/>
    </source>
</evidence>
<evidence type="ECO:0000256" key="2">
    <source>
        <dbReference type="ARBA" id="ARBA00012732"/>
    </source>
</evidence>
<dbReference type="GO" id="GO:0003796">
    <property type="term" value="F:lysozyme activity"/>
    <property type="evidence" value="ECO:0007669"/>
    <property type="project" value="UniProtKB-EC"/>
</dbReference>
<dbReference type="InterPro" id="IPR001916">
    <property type="entry name" value="Glyco_hydro_22"/>
</dbReference>
<feature type="domain" description="Glycosyl hydrolases family 22 (GH22)" evidence="8">
    <location>
        <begin position="88"/>
        <end position="106"/>
    </location>
</feature>